<evidence type="ECO:0000256" key="1">
    <source>
        <dbReference type="ARBA" id="ARBA00004141"/>
    </source>
</evidence>
<evidence type="ECO:0000256" key="6">
    <source>
        <dbReference type="ARBA" id="ARBA00022771"/>
    </source>
</evidence>
<dbReference type="AlphaFoldDB" id="A0A1D1ZJK5"/>
<comment type="subcellular location">
    <subcellularLocation>
        <location evidence="1">Membrane</location>
        <topology evidence="1">Multi-pass membrane protein</topology>
    </subcellularLocation>
</comment>
<dbReference type="Gene3D" id="3.30.40.10">
    <property type="entry name" value="Zinc/RING finger domain, C3HC4 (zinc finger)"/>
    <property type="match status" value="1"/>
</dbReference>
<evidence type="ECO:0000313" key="16">
    <source>
        <dbReference type="EMBL" id="JAT67108.1"/>
    </source>
</evidence>
<dbReference type="Pfam" id="PF02845">
    <property type="entry name" value="CUE"/>
    <property type="match status" value="1"/>
</dbReference>
<organism evidence="16">
    <name type="scientific">Anthurium amnicola</name>
    <dbReference type="NCBI Taxonomy" id="1678845"/>
    <lineage>
        <taxon>Eukaryota</taxon>
        <taxon>Viridiplantae</taxon>
        <taxon>Streptophyta</taxon>
        <taxon>Embryophyta</taxon>
        <taxon>Tracheophyta</taxon>
        <taxon>Spermatophyta</taxon>
        <taxon>Magnoliopsida</taxon>
        <taxon>Liliopsida</taxon>
        <taxon>Araceae</taxon>
        <taxon>Pothoideae</taxon>
        <taxon>Potheae</taxon>
        <taxon>Anthurium</taxon>
    </lineage>
</organism>
<feature type="domain" description="RING-type" evidence="14">
    <location>
        <begin position="337"/>
        <end position="379"/>
    </location>
</feature>
<accession>A0A1D1ZJK5</accession>
<evidence type="ECO:0000259" key="14">
    <source>
        <dbReference type="PROSITE" id="PS50089"/>
    </source>
</evidence>
<dbReference type="Gene3D" id="1.10.8.10">
    <property type="entry name" value="DNA helicase RuvA subunit, C-terminal domain"/>
    <property type="match status" value="1"/>
</dbReference>
<dbReference type="PROSITE" id="PS51140">
    <property type="entry name" value="CUE"/>
    <property type="match status" value="1"/>
</dbReference>
<evidence type="ECO:0000256" key="12">
    <source>
        <dbReference type="SAM" id="MobiDB-lite"/>
    </source>
</evidence>
<dbReference type="PANTHER" id="PTHR15067">
    <property type="entry name" value="E3 UBIQUITIN-PROTEIN LIGASE RNF8"/>
    <property type="match status" value="1"/>
</dbReference>
<evidence type="ECO:0000259" key="15">
    <source>
        <dbReference type="PROSITE" id="PS51140"/>
    </source>
</evidence>
<dbReference type="PANTHER" id="PTHR15067:SF4">
    <property type="entry name" value="E3 UBIQUITIN-PROTEIN LIGASE RNF8"/>
    <property type="match status" value="1"/>
</dbReference>
<dbReference type="GO" id="GO:0005829">
    <property type="term" value="C:cytosol"/>
    <property type="evidence" value="ECO:0007669"/>
    <property type="project" value="TreeGrafter"/>
</dbReference>
<feature type="transmembrane region" description="Helical" evidence="13">
    <location>
        <begin position="57"/>
        <end position="79"/>
    </location>
</feature>
<dbReference type="GO" id="GO:0034052">
    <property type="term" value="P:positive regulation of plant-type hypersensitive response"/>
    <property type="evidence" value="ECO:0007669"/>
    <property type="project" value="TreeGrafter"/>
</dbReference>
<reference evidence="16" key="1">
    <citation type="submission" date="2015-07" db="EMBL/GenBank/DDBJ databases">
        <title>Transcriptome Assembly of Anthurium amnicola.</title>
        <authorList>
            <person name="Suzuki J."/>
        </authorList>
    </citation>
    <scope>NUCLEOTIDE SEQUENCE</scope>
</reference>
<keyword evidence="6 11" id="KW-0863">Zinc-finger</keyword>
<proteinExistence type="predicted"/>
<evidence type="ECO:0000256" key="7">
    <source>
        <dbReference type="ARBA" id="ARBA00022786"/>
    </source>
</evidence>
<dbReference type="GO" id="GO:0000151">
    <property type="term" value="C:ubiquitin ligase complex"/>
    <property type="evidence" value="ECO:0007669"/>
    <property type="project" value="TreeGrafter"/>
</dbReference>
<dbReference type="FunFam" id="3.30.40.10:FF:000259">
    <property type="entry name" value="E3 ubiquitin protein ligase RIN2"/>
    <property type="match status" value="1"/>
</dbReference>
<keyword evidence="4 13" id="KW-0812">Transmembrane</keyword>
<protein>
    <submittedName>
        <fullName evidence="16">E3 ubiquitin protein ligase RIN2</fullName>
    </submittedName>
</protein>
<dbReference type="PROSITE" id="PS50089">
    <property type="entry name" value="ZF_RING_2"/>
    <property type="match status" value="1"/>
</dbReference>
<dbReference type="GO" id="GO:0008270">
    <property type="term" value="F:zinc ion binding"/>
    <property type="evidence" value="ECO:0007669"/>
    <property type="project" value="UniProtKB-KW"/>
</dbReference>
<feature type="compositionally biased region" description="Polar residues" evidence="12">
    <location>
        <begin position="412"/>
        <end position="428"/>
    </location>
</feature>
<dbReference type="InterPro" id="IPR057992">
    <property type="entry name" value="TPR_SYVN1_N"/>
</dbReference>
<feature type="domain" description="CUE" evidence="15">
    <location>
        <begin position="537"/>
        <end position="577"/>
    </location>
</feature>
<dbReference type="SUPFAM" id="SSF57850">
    <property type="entry name" value="RING/U-box"/>
    <property type="match status" value="1"/>
</dbReference>
<dbReference type="EMBL" id="GDJX01000828">
    <property type="protein sequence ID" value="JAT67108.1"/>
    <property type="molecule type" value="Transcribed_RNA"/>
</dbReference>
<evidence type="ECO:0000256" key="11">
    <source>
        <dbReference type="PROSITE-ProRule" id="PRU00175"/>
    </source>
</evidence>
<dbReference type="InterPro" id="IPR001841">
    <property type="entry name" value="Znf_RING"/>
</dbReference>
<dbReference type="InterPro" id="IPR003892">
    <property type="entry name" value="CUE"/>
</dbReference>
<dbReference type="GO" id="GO:0005886">
    <property type="term" value="C:plasma membrane"/>
    <property type="evidence" value="ECO:0007669"/>
    <property type="project" value="TreeGrafter"/>
</dbReference>
<keyword evidence="3" id="KW-0808">Transferase</keyword>
<keyword evidence="10 13" id="KW-0472">Membrane</keyword>
<evidence type="ECO:0000256" key="4">
    <source>
        <dbReference type="ARBA" id="ARBA00022692"/>
    </source>
</evidence>
<keyword evidence="7" id="KW-0833">Ubl conjugation pathway</keyword>
<evidence type="ECO:0000256" key="13">
    <source>
        <dbReference type="SAM" id="Phobius"/>
    </source>
</evidence>
<feature type="transmembrane region" description="Helical" evidence="13">
    <location>
        <begin position="256"/>
        <end position="275"/>
    </location>
</feature>
<evidence type="ECO:0000256" key="5">
    <source>
        <dbReference type="ARBA" id="ARBA00022723"/>
    </source>
</evidence>
<evidence type="ECO:0000256" key="3">
    <source>
        <dbReference type="ARBA" id="ARBA00022679"/>
    </source>
</evidence>
<feature type="transmembrane region" description="Helical" evidence="13">
    <location>
        <begin position="158"/>
        <end position="179"/>
    </location>
</feature>
<evidence type="ECO:0000256" key="9">
    <source>
        <dbReference type="ARBA" id="ARBA00022989"/>
    </source>
</evidence>
<gene>
    <name evidence="16" type="primary">RIN2_1</name>
    <name evidence="16" type="ORF">g.20421</name>
</gene>
<dbReference type="InterPro" id="IPR013083">
    <property type="entry name" value="Znf_RING/FYVE/PHD"/>
</dbReference>
<dbReference type="GO" id="GO:0016567">
    <property type="term" value="P:protein ubiquitination"/>
    <property type="evidence" value="ECO:0007669"/>
    <property type="project" value="TreeGrafter"/>
</dbReference>
<name>A0A1D1ZJK5_9ARAE</name>
<dbReference type="GO" id="GO:0061630">
    <property type="term" value="F:ubiquitin protein ligase activity"/>
    <property type="evidence" value="ECO:0007669"/>
    <property type="project" value="TreeGrafter"/>
</dbReference>
<feature type="region of interest" description="Disordered" evidence="12">
    <location>
        <begin position="412"/>
        <end position="458"/>
    </location>
</feature>
<dbReference type="GO" id="GO:0006511">
    <property type="term" value="P:ubiquitin-dependent protein catabolic process"/>
    <property type="evidence" value="ECO:0007669"/>
    <property type="project" value="TreeGrafter"/>
</dbReference>
<sequence length="577" mass="65066">MTMNALHASVVCTVLSFLGWQWWTATLLSRIKADGLIDGGRIHSGNAGHVLELLLGSHATVALLVNFVLNVFVLAILSLKTIFFSQLYPSETRKMMERAVNYVLYKGIFLPLIVPPNVFQVAMWSAWIIVLCTLKMFQTLARDRLERLNASPSATPRAYFRVFSVLFMVLSMDLIWMRFCTVIYKALDSSMFLLLFFEPLSIAFETSQALMVHGFQLLEMWHRNSVDSSMECLGTQSSKSAAGSFYEWKGILTRNFSFLLDMLTLLTALGHYLIIWWLRGMAFHIVDAVLFLNLRALVSGIIKRIRGYIKLRKALLSLDGALPDATMEELRTYNDECAICREPMARAKRLSCNHLFHLSCLKSWLDQGLSEVYSCPTCRRPLFLSRSRDRTRSHSSGITNDVHRVAQVNSALDEQRISAPTMTSTQRLNPPDRAWRESGVESNWTPHQPSPAADDAGTSAVRSIGLGRVQMMMRHLASVGETYAHGALEDTSWNLWPGPSHTGPSVPPPSLRNRRGSVGLRFRNTSTSPSINENMSEILAMADRVREILPHIPDELIIQDLRRTNNVMVTVNNFLPT</sequence>
<dbReference type="Pfam" id="PF25563">
    <property type="entry name" value="TPR_SYVN1_N"/>
    <property type="match status" value="1"/>
</dbReference>
<evidence type="ECO:0000256" key="10">
    <source>
        <dbReference type="ARBA" id="ARBA00023136"/>
    </source>
</evidence>
<evidence type="ECO:0000256" key="8">
    <source>
        <dbReference type="ARBA" id="ARBA00022833"/>
    </source>
</evidence>
<dbReference type="SMART" id="SM00184">
    <property type="entry name" value="RING"/>
    <property type="match status" value="1"/>
</dbReference>
<keyword evidence="5" id="KW-0479">Metal-binding</keyword>
<keyword evidence="8" id="KW-0862">Zinc</keyword>
<dbReference type="Pfam" id="PF13639">
    <property type="entry name" value="zf-RING_2"/>
    <property type="match status" value="1"/>
</dbReference>
<keyword evidence="9 13" id="KW-1133">Transmembrane helix</keyword>
<dbReference type="CDD" id="cd16455">
    <property type="entry name" value="RING-H2_AMFR"/>
    <property type="match status" value="1"/>
</dbReference>
<comment type="pathway">
    <text evidence="2">Protein modification; protein ubiquitination.</text>
</comment>
<evidence type="ECO:0000256" key="2">
    <source>
        <dbReference type="ARBA" id="ARBA00004906"/>
    </source>
</evidence>
<dbReference type="GO" id="GO:0043130">
    <property type="term" value="F:ubiquitin binding"/>
    <property type="evidence" value="ECO:0007669"/>
    <property type="project" value="InterPro"/>
</dbReference>